<proteinExistence type="predicted"/>
<dbReference type="EMBL" id="JBGNUJ010000006">
    <property type="protein sequence ID" value="KAL3959341.1"/>
    <property type="molecule type" value="Genomic_DNA"/>
</dbReference>
<keyword evidence="2" id="KW-1185">Reference proteome</keyword>
<name>A0ACC4DSI5_PURLI</name>
<reference evidence="1" key="1">
    <citation type="submission" date="2024-12" db="EMBL/GenBank/DDBJ databases">
        <title>Comparative genomics and development of molecular markers within Purpureocillium lilacinum and among Purpureocillium species.</title>
        <authorList>
            <person name="Yeh Z.-Y."/>
            <person name="Ni N.-T."/>
            <person name="Lo P.-H."/>
            <person name="Mushyakhwo K."/>
            <person name="Lin C.-F."/>
            <person name="Nai Y.-S."/>
        </authorList>
    </citation>
    <scope>NUCLEOTIDE SEQUENCE</scope>
    <source>
        <strain evidence="1">NCHU-NPUST-175</strain>
    </source>
</reference>
<organism evidence="1 2">
    <name type="scientific">Purpureocillium lilacinum</name>
    <name type="common">Paecilomyces lilacinus</name>
    <dbReference type="NCBI Taxonomy" id="33203"/>
    <lineage>
        <taxon>Eukaryota</taxon>
        <taxon>Fungi</taxon>
        <taxon>Dikarya</taxon>
        <taxon>Ascomycota</taxon>
        <taxon>Pezizomycotina</taxon>
        <taxon>Sordariomycetes</taxon>
        <taxon>Hypocreomycetidae</taxon>
        <taxon>Hypocreales</taxon>
        <taxon>Ophiocordycipitaceae</taxon>
        <taxon>Purpureocillium</taxon>
    </lineage>
</organism>
<dbReference type="Proteomes" id="UP001638806">
    <property type="component" value="Unassembled WGS sequence"/>
</dbReference>
<gene>
    <name evidence="1" type="ORF">ACCO45_007503</name>
</gene>
<evidence type="ECO:0000313" key="1">
    <source>
        <dbReference type="EMBL" id="KAL3959341.1"/>
    </source>
</evidence>
<evidence type="ECO:0000313" key="2">
    <source>
        <dbReference type="Proteomes" id="UP001638806"/>
    </source>
</evidence>
<comment type="caution">
    <text evidence="1">The sequence shown here is derived from an EMBL/GenBank/DDBJ whole genome shotgun (WGS) entry which is preliminary data.</text>
</comment>
<protein>
    <submittedName>
        <fullName evidence="1">Uncharacterized protein</fullName>
    </submittedName>
</protein>
<sequence>MHEGRVVEVGRSLTISVFKGDRANGQRKPSPKPKPKPNTESEPKSESETTAAAGPKPAQEEGWTFPDNSRPYGGKPNRQGNTNSDPQPTLDSRPQSEPGLGSESKPEAAHKPQARPSENNMKVPAAAPEKKLLPWIRYTGWKPNCGMRGLKEERLCGSRPYCASFKSPYLEKMHEPPYASEAECLAAREKSSDVKIEAPR</sequence>
<accession>A0ACC4DSI5</accession>